<dbReference type="Pfam" id="PF04041">
    <property type="entry name" value="Glyco_hydro_130"/>
    <property type="match status" value="1"/>
</dbReference>
<organism evidence="4 5">
    <name type="scientific">Candidatus Woesebacteria bacterium GW2011_GWA1_39_12</name>
    <dbReference type="NCBI Taxonomy" id="1618549"/>
    <lineage>
        <taxon>Bacteria</taxon>
        <taxon>Candidatus Woeseibacteriota</taxon>
    </lineage>
</organism>
<dbReference type="PANTHER" id="PTHR34106:SF5">
    <property type="entry name" value="GLYCOSIDASE"/>
    <property type="match status" value="1"/>
</dbReference>
<dbReference type="PIRSF" id="PIRSF016202">
    <property type="entry name" value="PH1107"/>
    <property type="match status" value="1"/>
</dbReference>
<dbReference type="SUPFAM" id="SSF75005">
    <property type="entry name" value="Arabinanase/levansucrase/invertase"/>
    <property type="match status" value="1"/>
</dbReference>
<evidence type="ECO:0000256" key="1">
    <source>
        <dbReference type="ARBA" id="ARBA00022676"/>
    </source>
</evidence>
<evidence type="ECO:0000313" key="5">
    <source>
        <dbReference type="Proteomes" id="UP000034325"/>
    </source>
</evidence>
<dbReference type="AlphaFoldDB" id="A0A0G0PGH1"/>
<evidence type="ECO:0000256" key="2">
    <source>
        <dbReference type="ARBA" id="ARBA00022679"/>
    </source>
</evidence>
<keyword evidence="4" id="KW-0326">Glycosidase</keyword>
<sequence length="263" mass="29529">MGFARSQDGFYIVERSHQPVYFPREVFEQKSVAGGGNGCEDPRISRLEGRFYMCYTAHDGKEARATITSISHEDFIDKNWVWEKPLLMTEPGVFDKDAAIFPEKINGKYAIFHRPGDSIWLDFVDELSFGEGKWLKGVEVLKPRPDKWDNARVGISSPPIKTSEGWLVLYHGIKDPEHAYKASAMLLDLADPTRLRAIYNEPLFEAIAKYEKEGPVPNVIFPCGAVAVGDELFVYYGGADRVVGVCTCNIEELVSDILKEGSL</sequence>
<comment type="similarity">
    <text evidence="3">Belongs to the glycosyl hydrolase 130 family.</text>
</comment>
<dbReference type="Gene3D" id="2.115.10.20">
    <property type="entry name" value="Glycosyl hydrolase domain, family 43"/>
    <property type="match status" value="1"/>
</dbReference>
<evidence type="ECO:0000313" key="4">
    <source>
        <dbReference type="EMBL" id="KKQ97204.1"/>
    </source>
</evidence>
<accession>A0A0G0PGH1</accession>
<evidence type="ECO:0000256" key="3">
    <source>
        <dbReference type="ARBA" id="ARBA00024356"/>
    </source>
</evidence>
<protein>
    <submittedName>
        <fullName evidence="4">Glycosidase-related protein</fullName>
    </submittedName>
</protein>
<dbReference type="GO" id="GO:0016757">
    <property type="term" value="F:glycosyltransferase activity"/>
    <property type="evidence" value="ECO:0007669"/>
    <property type="project" value="UniProtKB-KW"/>
</dbReference>
<proteinExistence type="inferred from homology"/>
<dbReference type="EMBL" id="LBWA01000016">
    <property type="protein sequence ID" value="KKQ97204.1"/>
    <property type="molecule type" value="Genomic_DNA"/>
</dbReference>
<name>A0A0G0PGH1_9BACT</name>
<dbReference type="GO" id="GO:0016798">
    <property type="term" value="F:hydrolase activity, acting on glycosyl bonds"/>
    <property type="evidence" value="ECO:0007669"/>
    <property type="project" value="UniProtKB-KW"/>
</dbReference>
<dbReference type="InterPro" id="IPR023296">
    <property type="entry name" value="Glyco_hydro_beta-prop_sf"/>
</dbReference>
<gene>
    <name evidence="4" type="ORF">UT23_C0016G0021</name>
</gene>
<dbReference type="CDD" id="cd18614">
    <property type="entry name" value="GH130"/>
    <property type="match status" value="1"/>
</dbReference>
<dbReference type="PANTHER" id="PTHR34106">
    <property type="entry name" value="GLYCOSIDASE"/>
    <property type="match status" value="1"/>
</dbReference>
<comment type="caution">
    <text evidence="4">The sequence shown here is derived from an EMBL/GenBank/DDBJ whole genome shotgun (WGS) entry which is preliminary data.</text>
</comment>
<keyword evidence="2" id="KW-0808">Transferase</keyword>
<dbReference type="Proteomes" id="UP000034325">
    <property type="component" value="Unassembled WGS sequence"/>
</dbReference>
<keyword evidence="1" id="KW-0328">Glycosyltransferase</keyword>
<dbReference type="InterPro" id="IPR007184">
    <property type="entry name" value="Mannoside_phosphorylase"/>
</dbReference>
<keyword evidence="4" id="KW-0378">Hydrolase</keyword>
<reference evidence="4 5" key="1">
    <citation type="journal article" date="2015" name="Nature">
        <title>rRNA introns, odd ribosomes, and small enigmatic genomes across a large radiation of phyla.</title>
        <authorList>
            <person name="Brown C.T."/>
            <person name="Hug L.A."/>
            <person name="Thomas B.C."/>
            <person name="Sharon I."/>
            <person name="Castelle C.J."/>
            <person name="Singh A."/>
            <person name="Wilkins M.J."/>
            <person name="Williams K.H."/>
            <person name="Banfield J.F."/>
        </authorList>
    </citation>
    <scope>NUCLEOTIDE SEQUENCE [LARGE SCALE GENOMIC DNA]</scope>
</reference>